<dbReference type="RefSeq" id="WP_189050958.1">
    <property type="nucleotide sequence ID" value="NZ_BMJQ01000015.1"/>
</dbReference>
<keyword evidence="2 5" id="KW-0812">Transmembrane</keyword>
<evidence type="ECO:0000256" key="5">
    <source>
        <dbReference type="SAM" id="Phobius"/>
    </source>
</evidence>
<dbReference type="SUPFAM" id="SSF158442">
    <property type="entry name" value="DsbB-like"/>
    <property type="match status" value="1"/>
</dbReference>
<dbReference type="Gene3D" id="1.20.1550.10">
    <property type="entry name" value="DsbB-like"/>
    <property type="match status" value="1"/>
</dbReference>
<proteinExistence type="predicted"/>
<evidence type="ECO:0000256" key="2">
    <source>
        <dbReference type="ARBA" id="ARBA00022692"/>
    </source>
</evidence>
<evidence type="ECO:0000313" key="7">
    <source>
        <dbReference type="Proteomes" id="UP000646365"/>
    </source>
</evidence>
<organism evidence="6 7">
    <name type="scientific">Aliidongia dinghuensis</name>
    <dbReference type="NCBI Taxonomy" id="1867774"/>
    <lineage>
        <taxon>Bacteria</taxon>
        <taxon>Pseudomonadati</taxon>
        <taxon>Pseudomonadota</taxon>
        <taxon>Alphaproteobacteria</taxon>
        <taxon>Rhodospirillales</taxon>
        <taxon>Dongiaceae</taxon>
        <taxon>Aliidongia</taxon>
    </lineage>
</organism>
<feature type="transmembrane region" description="Helical" evidence="5">
    <location>
        <begin position="7"/>
        <end position="29"/>
    </location>
</feature>
<dbReference type="GO" id="GO:0015035">
    <property type="term" value="F:protein-disulfide reductase activity"/>
    <property type="evidence" value="ECO:0007669"/>
    <property type="project" value="InterPro"/>
</dbReference>
<protein>
    <submittedName>
        <fullName evidence="6">Disulfide bond formation protein DsbB</fullName>
    </submittedName>
</protein>
<dbReference type="InterPro" id="IPR003752">
    <property type="entry name" value="DiS_bond_form_DsbB/BdbC"/>
</dbReference>
<dbReference type="GO" id="GO:0006457">
    <property type="term" value="P:protein folding"/>
    <property type="evidence" value="ECO:0007669"/>
    <property type="project" value="InterPro"/>
</dbReference>
<dbReference type="Proteomes" id="UP000646365">
    <property type="component" value="Unassembled WGS sequence"/>
</dbReference>
<dbReference type="PIRSF" id="PIRSF033913">
    <property type="entry name" value="S-S_format_DsbB"/>
    <property type="match status" value="1"/>
</dbReference>
<dbReference type="InterPro" id="IPR024199">
    <property type="entry name" value="Uncharacterised_DsbB"/>
</dbReference>
<comment type="subcellular location">
    <subcellularLocation>
        <location evidence="1">Membrane</location>
        <topology evidence="1">Multi-pass membrane protein</topology>
    </subcellularLocation>
</comment>
<sequence>MRTPPLSVIVLATSIAVLAGAWFFQLVVGLVPCELCLAERWPWYIALVLSGVFLGLRRPEVDRYAPALLGLLFLCATGLAAYHVGVEQHWIAGPDACTVSGNHHAKTIEELTAEIMAAPVVRCDEIQWSLAGISLAGWDAILCVCMVVAAWNARRRRRLAEGYAA</sequence>
<reference evidence="6" key="2">
    <citation type="submission" date="2020-09" db="EMBL/GenBank/DDBJ databases">
        <authorList>
            <person name="Sun Q."/>
            <person name="Zhou Y."/>
        </authorList>
    </citation>
    <scope>NUCLEOTIDE SEQUENCE</scope>
    <source>
        <strain evidence="6">CGMCC 1.15725</strain>
    </source>
</reference>
<name>A0A8J2YXW4_9PROT</name>
<dbReference type="EMBL" id="BMJQ01000015">
    <property type="protein sequence ID" value="GGF38245.1"/>
    <property type="molecule type" value="Genomic_DNA"/>
</dbReference>
<evidence type="ECO:0000313" key="6">
    <source>
        <dbReference type="EMBL" id="GGF38245.1"/>
    </source>
</evidence>
<evidence type="ECO:0000256" key="4">
    <source>
        <dbReference type="ARBA" id="ARBA00023136"/>
    </source>
</evidence>
<comment type="caution">
    <text evidence="6">The sequence shown here is derived from an EMBL/GenBank/DDBJ whole genome shotgun (WGS) entry which is preliminary data.</text>
</comment>
<feature type="transmembrane region" description="Helical" evidence="5">
    <location>
        <begin position="64"/>
        <end position="84"/>
    </location>
</feature>
<dbReference type="InterPro" id="IPR023380">
    <property type="entry name" value="DsbB-like_sf"/>
</dbReference>
<gene>
    <name evidence="6" type="ORF">GCM10011611_50780</name>
</gene>
<evidence type="ECO:0000256" key="3">
    <source>
        <dbReference type="ARBA" id="ARBA00022989"/>
    </source>
</evidence>
<reference evidence="6" key="1">
    <citation type="journal article" date="2014" name="Int. J. Syst. Evol. Microbiol.">
        <title>Complete genome sequence of Corynebacterium casei LMG S-19264T (=DSM 44701T), isolated from a smear-ripened cheese.</title>
        <authorList>
            <consortium name="US DOE Joint Genome Institute (JGI-PGF)"/>
            <person name="Walter F."/>
            <person name="Albersmeier A."/>
            <person name="Kalinowski J."/>
            <person name="Ruckert C."/>
        </authorList>
    </citation>
    <scope>NUCLEOTIDE SEQUENCE</scope>
    <source>
        <strain evidence="6">CGMCC 1.15725</strain>
    </source>
</reference>
<feature type="transmembrane region" description="Helical" evidence="5">
    <location>
        <begin position="126"/>
        <end position="151"/>
    </location>
</feature>
<keyword evidence="3 5" id="KW-1133">Transmembrane helix</keyword>
<accession>A0A8J2YXW4</accession>
<dbReference type="AlphaFoldDB" id="A0A8J2YXW4"/>
<feature type="transmembrane region" description="Helical" evidence="5">
    <location>
        <begin position="41"/>
        <end position="57"/>
    </location>
</feature>
<keyword evidence="4 5" id="KW-0472">Membrane</keyword>
<evidence type="ECO:0000256" key="1">
    <source>
        <dbReference type="ARBA" id="ARBA00004141"/>
    </source>
</evidence>
<dbReference type="GO" id="GO:0016020">
    <property type="term" value="C:membrane"/>
    <property type="evidence" value="ECO:0007669"/>
    <property type="project" value="UniProtKB-SubCell"/>
</dbReference>
<dbReference type="Pfam" id="PF02600">
    <property type="entry name" value="DsbB"/>
    <property type="match status" value="1"/>
</dbReference>
<keyword evidence="7" id="KW-1185">Reference proteome</keyword>